<dbReference type="InterPro" id="IPR011060">
    <property type="entry name" value="RibuloseP-bd_barrel"/>
</dbReference>
<accession>A0A2S8GJQ2</accession>
<evidence type="ECO:0000256" key="2">
    <source>
        <dbReference type="ARBA" id="ARBA00012553"/>
    </source>
</evidence>
<evidence type="ECO:0000256" key="6">
    <source>
        <dbReference type="ARBA" id="ARBA00047628"/>
    </source>
</evidence>
<dbReference type="PIRSF" id="PIRSF015957">
    <property type="entry name" value="UCP015957"/>
    <property type="match status" value="1"/>
</dbReference>
<sequence length="233" mass="24133">MTQLLVSVRNAEEADAALQGGADWIDVKEPSRGSLGAADPQVWREVVQTVSGAVPVSVALGEVADGDVSIPAEAFHGVAMAKYGLANLAAQTDWVSLARRAYQQIPTACAPVAVYYADAARANCPPLVDVIRFSQEVAASAILIDTHVKDGRTLFDFLSCDQLALAIAQIQQSGAMAACGGSLSINDLAKVAGAGADVLAVRGAACSGQRTDAVSLQRVRQLKATLHSFDGEA</sequence>
<evidence type="ECO:0000256" key="3">
    <source>
        <dbReference type="ARBA" id="ARBA00023239"/>
    </source>
</evidence>
<comment type="function">
    <text evidence="1">Catalyzes the formation of 4-(hydroxymethyl)-2-furancarboxaldehyde phosphate (4-HFC-P) from two molecules of glyceraldehyde-3-P (GA-3-P).</text>
</comment>
<dbReference type="Proteomes" id="UP000237819">
    <property type="component" value="Unassembled WGS sequence"/>
</dbReference>
<evidence type="ECO:0000313" key="9">
    <source>
        <dbReference type="Proteomes" id="UP000237819"/>
    </source>
</evidence>
<feature type="active site" description="Schiff-base intermediate with substrate" evidence="7">
    <location>
        <position position="28"/>
    </location>
</feature>
<evidence type="ECO:0000313" key="8">
    <source>
        <dbReference type="EMBL" id="PQO44669.1"/>
    </source>
</evidence>
<evidence type="ECO:0000256" key="1">
    <source>
        <dbReference type="ARBA" id="ARBA00003810"/>
    </source>
</evidence>
<dbReference type="OrthoDB" id="289419at2"/>
<dbReference type="SUPFAM" id="SSF51366">
    <property type="entry name" value="Ribulose-phoshate binding barrel"/>
    <property type="match status" value="1"/>
</dbReference>
<dbReference type="InterPro" id="IPR007565">
    <property type="entry name" value="4HFCP_synth"/>
</dbReference>
<gene>
    <name evidence="8" type="ORF">C5Y93_18050</name>
</gene>
<evidence type="ECO:0000256" key="7">
    <source>
        <dbReference type="PIRSR" id="PIRSR015957-1"/>
    </source>
</evidence>
<organism evidence="8 9">
    <name type="scientific">Blastopirellula marina</name>
    <dbReference type="NCBI Taxonomy" id="124"/>
    <lineage>
        <taxon>Bacteria</taxon>
        <taxon>Pseudomonadati</taxon>
        <taxon>Planctomycetota</taxon>
        <taxon>Planctomycetia</taxon>
        <taxon>Pirellulales</taxon>
        <taxon>Pirellulaceae</taxon>
        <taxon>Blastopirellula</taxon>
    </lineage>
</organism>
<keyword evidence="4" id="KW-0704">Schiff base</keyword>
<dbReference type="GO" id="GO:0016829">
    <property type="term" value="F:lyase activity"/>
    <property type="evidence" value="ECO:0007669"/>
    <property type="project" value="UniProtKB-KW"/>
</dbReference>
<feature type="active site" description="Proton acceptor" evidence="7">
    <location>
        <position position="82"/>
    </location>
</feature>
<evidence type="ECO:0000256" key="4">
    <source>
        <dbReference type="ARBA" id="ARBA00023270"/>
    </source>
</evidence>
<dbReference type="EC" id="4.2.3.153" evidence="2"/>
<reference evidence="8 9" key="1">
    <citation type="submission" date="2018-02" db="EMBL/GenBank/DDBJ databases">
        <title>Comparative genomes isolates from brazilian mangrove.</title>
        <authorList>
            <person name="Araujo J.E."/>
            <person name="Taketani R.G."/>
            <person name="Silva M.C.P."/>
            <person name="Loureco M.V."/>
            <person name="Andreote F.D."/>
        </authorList>
    </citation>
    <scope>NUCLEOTIDE SEQUENCE [LARGE SCALE GENOMIC DNA]</scope>
    <source>
        <strain evidence="8 9">Nap-Phe MGV</strain>
    </source>
</reference>
<comment type="catalytic activity">
    <reaction evidence="6">
        <text>2 D-glyceraldehyde 3-phosphate = 4-(hydroxymethyl)-2-furancarboxaldehyde phosphate + phosphate + 2 H2O</text>
        <dbReference type="Rhea" id="RHEA:43536"/>
        <dbReference type="ChEBI" id="CHEBI:15377"/>
        <dbReference type="ChEBI" id="CHEBI:43474"/>
        <dbReference type="ChEBI" id="CHEBI:59776"/>
        <dbReference type="ChEBI" id="CHEBI:83407"/>
        <dbReference type="EC" id="4.2.3.153"/>
    </reaction>
</comment>
<dbReference type="EMBL" id="PUHZ01000018">
    <property type="protein sequence ID" value="PQO44669.1"/>
    <property type="molecule type" value="Genomic_DNA"/>
</dbReference>
<dbReference type="AlphaFoldDB" id="A0A2S8GJQ2"/>
<keyword evidence="3" id="KW-0456">Lyase</keyword>
<protein>
    <recommendedName>
        <fullName evidence="2">(5-formylfuran-3-yl)methyl phosphate synthase</fullName>
        <ecNumber evidence="2">4.2.3.153</ecNumber>
    </recommendedName>
    <alternativeName>
        <fullName evidence="5">4-(hydroxymethyl)-2-furancarboxaldehyde-phosphate synthase</fullName>
    </alternativeName>
</protein>
<dbReference type="Pfam" id="PF04476">
    <property type="entry name" value="4HFCP_synth"/>
    <property type="match status" value="1"/>
</dbReference>
<proteinExistence type="predicted"/>
<dbReference type="RefSeq" id="WP_105336843.1">
    <property type="nucleotide sequence ID" value="NZ_PUHZ01000018.1"/>
</dbReference>
<comment type="caution">
    <text evidence="8">The sequence shown here is derived from an EMBL/GenBank/DDBJ whole genome shotgun (WGS) entry which is preliminary data.</text>
</comment>
<evidence type="ECO:0000256" key="5">
    <source>
        <dbReference type="ARBA" id="ARBA00032523"/>
    </source>
</evidence>
<name>A0A2S8GJQ2_9BACT</name>